<accession>A0A820HJC9</accession>
<reference evidence="1" key="1">
    <citation type="submission" date="2021-02" db="EMBL/GenBank/DDBJ databases">
        <authorList>
            <person name="Nowell W R."/>
        </authorList>
    </citation>
    <scope>NUCLEOTIDE SEQUENCE</scope>
</reference>
<dbReference type="PANTHER" id="PTHR15977">
    <property type="entry name" value="CILIA- AND FLAGELLA-ASSOCIATED PROTEIN 46"/>
    <property type="match status" value="1"/>
</dbReference>
<evidence type="ECO:0000313" key="1">
    <source>
        <dbReference type="EMBL" id="CAF4294351.1"/>
    </source>
</evidence>
<dbReference type="PANTHER" id="PTHR15977:SF15">
    <property type="entry name" value="CILIA- AND FLAGELLA-ASSOCIATED PROTEIN 46"/>
    <property type="match status" value="1"/>
</dbReference>
<dbReference type="Proteomes" id="UP000663844">
    <property type="component" value="Unassembled WGS sequence"/>
</dbReference>
<dbReference type="EMBL" id="CAJOAZ010015531">
    <property type="protein sequence ID" value="CAF4294351.1"/>
    <property type="molecule type" value="Genomic_DNA"/>
</dbReference>
<name>A0A820HJC9_9BILA</name>
<protein>
    <submittedName>
        <fullName evidence="1">Uncharacterized protein</fullName>
    </submittedName>
</protein>
<comment type="caution">
    <text evidence="1">The sequence shown here is derived from an EMBL/GenBank/DDBJ whole genome shotgun (WGS) entry which is preliminary data.</text>
</comment>
<dbReference type="AlphaFoldDB" id="A0A820HJC9"/>
<feature type="non-terminal residue" evidence="1">
    <location>
        <position position="151"/>
    </location>
</feature>
<proteinExistence type="predicted"/>
<dbReference type="InterPro" id="IPR039586">
    <property type="entry name" value="CFAP46"/>
</dbReference>
<dbReference type="GO" id="GO:0035082">
    <property type="term" value="P:axoneme assembly"/>
    <property type="evidence" value="ECO:0007669"/>
    <property type="project" value="InterPro"/>
</dbReference>
<dbReference type="InterPro" id="IPR057466">
    <property type="entry name" value="CFAP46_TPR"/>
</dbReference>
<dbReference type="Pfam" id="PF25439">
    <property type="entry name" value="TPR_CFAP46_N"/>
    <property type="match status" value="1"/>
</dbReference>
<gene>
    <name evidence="1" type="ORF">OXD698_LOCUS45746</name>
</gene>
<sequence>MDAQIRRLVVTGTEQNDVQILSDACQKLRQNFQVNLVQGKDTIGQDIYVLLAESALDLNANSIADECLQMFFSSSPVKSQFVGRAYLCQFRIYMPKTAQDFASLNNAIPFLQKCLTFASASPRYQFLVYNASVIYYNYVRPFFRDGYRKYL</sequence>
<evidence type="ECO:0000313" key="2">
    <source>
        <dbReference type="Proteomes" id="UP000663844"/>
    </source>
</evidence>
<dbReference type="GO" id="GO:0060294">
    <property type="term" value="P:cilium movement involved in cell motility"/>
    <property type="evidence" value="ECO:0007669"/>
    <property type="project" value="InterPro"/>
</dbReference>
<organism evidence="1 2">
    <name type="scientific">Adineta steineri</name>
    <dbReference type="NCBI Taxonomy" id="433720"/>
    <lineage>
        <taxon>Eukaryota</taxon>
        <taxon>Metazoa</taxon>
        <taxon>Spiralia</taxon>
        <taxon>Gnathifera</taxon>
        <taxon>Rotifera</taxon>
        <taxon>Eurotatoria</taxon>
        <taxon>Bdelloidea</taxon>
        <taxon>Adinetida</taxon>
        <taxon>Adinetidae</taxon>
        <taxon>Adineta</taxon>
    </lineage>
</organism>